<feature type="compositionally biased region" description="Acidic residues" evidence="1">
    <location>
        <begin position="60"/>
        <end position="91"/>
    </location>
</feature>
<dbReference type="EMBL" id="JWIN03000012">
    <property type="protein sequence ID" value="KAB1269614.1"/>
    <property type="molecule type" value="Genomic_DNA"/>
</dbReference>
<feature type="region of interest" description="Disordered" evidence="1">
    <location>
        <begin position="26"/>
        <end position="91"/>
    </location>
</feature>
<dbReference type="AlphaFoldDB" id="A0A5N4DFD2"/>
<evidence type="ECO:0000256" key="1">
    <source>
        <dbReference type="SAM" id="MobiDB-lite"/>
    </source>
</evidence>
<gene>
    <name evidence="2" type="ORF">Cadr_000017087</name>
</gene>
<reference evidence="2 3" key="1">
    <citation type="journal article" date="2019" name="Mol. Ecol. Resour.">
        <title>Improving Illumina assemblies with Hi-C and long reads: an example with the North African dromedary.</title>
        <authorList>
            <person name="Elbers J.P."/>
            <person name="Rogers M.F."/>
            <person name="Perelman P.L."/>
            <person name="Proskuryakova A.A."/>
            <person name="Serdyukova N.A."/>
            <person name="Johnson W.E."/>
            <person name="Horin P."/>
            <person name="Corander J."/>
            <person name="Murphy D."/>
            <person name="Burger P.A."/>
        </authorList>
    </citation>
    <scope>NUCLEOTIDE SEQUENCE [LARGE SCALE GENOMIC DNA]</scope>
    <source>
        <strain evidence="2">Drom800</strain>
        <tissue evidence="2">Blood</tissue>
    </source>
</reference>
<accession>A0A5N4DFD2</accession>
<name>A0A5N4DFD2_CAMDR</name>
<proteinExistence type="predicted"/>
<sequence length="103" mass="10899">MYNLKRPRVDCDIYLDKAFTVHLDDKLNGTDSDAAKLLSGQKSRDGDEDDDGGGGGGYDDNNDGEDGDGDSDDDDGDGGGDGGNDDDGDDDDFVDLLLKVVYL</sequence>
<comment type="caution">
    <text evidence="2">The sequence shown here is derived from an EMBL/GenBank/DDBJ whole genome shotgun (WGS) entry which is preliminary data.</text>
</comment>
<organism evidence="2 3">
    <name type="scientific">Camelus dromedarius</name>
    <name type="common">Dromedary</name>
    <name type="synonym">Arabian camel</name>
    <dbReference type="NCBI Taxonomy" id="9838"/>
    <lineage>
        <taxon>Eukaryota</taxon>
        <taxon>Metazoa</taxon>
        <taxon>Chordata</taxon>
        <taxon>Craniata</taxon>
        <taxon>Vertebrata</taxon>
        <taxon>Euteleostomi</taxon>
        <taxon>Mammalia</taxon>
        <taxon>Eutheria</taxon>
        <taxon>Laurasiatheria</taxon>
        <taxon>Artiodactyla</taxon>
        <taxon>Tylopoda</taxon>
        <taxon>Camelidae</taxon>
        <taxon>Camelus</taxon>
    </lineage>
</organism>
<evidence type="ECO:0000313" key="3">
    <source>
        <dbReference type="Proteomes" id="UP000299084"/>
    </source>
</evidence>
<keyword evidence="3" id="KW-1185">Reference proteome</keyword>
<dbReference type="Proteomes" id="UP000299084">
    <property type="component" value="Unassembled WGS sequence"/>
</dbReference>
<protein>
    <submittedName>
        <fullName evidence="2">Uncharacterized protein</fullName>
    </submittedName>
</protein>
<evidence type="ECO:0000313" key="2">
    <source>
        <dbReference type="EMBL" id="KAB1269614.1"/>
    </source>
</evidence>